<comment type="caution">
    <text evidence="1">The sequence shown here is derived from an EMBL/GenBank/DDBJ whole genome shotgun (WGS) entry which is preliminary data.</text>
</comment>
<dbReference type="EMBL" id="BMLB01000003">
    <property type="protein sequence ID" value="GGK69904.1"/>
    <property type="molecule type" value="Genomic_DNA"/>
</dbReference>
<gene>
    <name evidence="1" type="ORF">GCM10011509_17900</name>
</gene>
<dbReference type="RefSeq" id="WP_022921355.1">
    <property type="nucleotide sequence ID" value="NZ_BMLB01000003.1"/>
</dbReference>
<name>A0ABQ2F8E5_9MICO</name>
<evidence type="ECO:0000313" key="1">
    <source>
        <dbReference type="EMBL" id="GGK69904.1"/>
    </source>
</evidence>
<protein>
    <recommendedName>
        <fullName evidence="3">DUF4384 domain-containing protein</fullName>
    </recommendedName>
</protein>
<reference evidence="2" key="1">
    <citation type="journal article" date="2019" name="Int. J. Syst. Evol. Microbiol.">
        <title>The Global Catalogue of Microorganisms (GCM) 10K type strain sequencing project: providing services to taxonomists for standard genome sequencing and annotation.</title>
        <authorList>
            <consortium name="The Broad Institute Genomics Platform"/>
            <consortium name="The Broad Institute Genome Sequencing Center for Infectious Disease"/>
            <person name="Wu L."/>
            <person name="Ma J."/>
        </authorList>
    </citation>
    <scope>NUCLEOTIDE SEQUENCE [LARGE SCALE GENOMIC DNA]</scope>
    <source>
        <strain evidence="2">CGMCC 1.5362</strain>
    </source>
</reference>
<evidence type="ECO:0000313" key="2">
    <source>
        <dbReference type="Proteomes" id="UP000662111"/>
    </source>
</evidence>
<dbReference type="Proteomes" id="UP000662111">
    <property type="component" value="Unassembled WGS sequence"/>
</dbReference>
<organism evidence="1 2">
    <name type="scientific">Ornithinimicrobium pekingense</name>
    <dbReference type="NCBI Taxonomy" id="384677"/>
    <lineage>
        <taxon>Bacteria</taxon>
        <taxon>Bacillati</taxon>
        <taxon>Actinomycetota</taxon>
        <taxon>Actinomycetes</taxon>
        <taxon>Micrococcales</taxon>
        <taxon>Ornithinimicrobiaceae</taxon>
        <taxon>Ornithinimicrobium</taxon>
    </lineage>
</organism>
<keyword evidence="2" id="KW-1185">Reference proteome</keyword>
<accession>A0ABQ2F8E5</accession>
<sequence>MNLDEMLRSSLRTVAREVEVSEEDLAHAQHRFIHRREQLERRHHRAQGLVAAAVVGALALGGTLGWRELAERSPEPQPAGRPVVEPPATVLPTSVDSLAGIWLLTSDASGWLWSFHRDGTVSFANPSHRGLESGEPVDYSVGDGVVELPRELCDWQVRITDDGHMVGRVVRAPDPPGSPCGGVDIATWVRVSPLSEVGAGLVWTGSGPVENAEAARWHQAPTAVESVARISRTWLQQGTGRLLSIVTPGGVDDGQYVLDDGGELFVNPDDTGTVTRDATGRLRLTSGDGSRGCPEGSSAVLGGLQLRGIAGAAPPAPAPSLEMTLESAECSLHEELGGVWVQVS</sequence>
<proteinExistence type="predicted"/>
<evidence type="ECO:0008006" key="3">
    <source>
        <dbReference type="Google" id="ProtNLM"/>
    </source>
</evidence>